<dbReference type="EMBL" id="CP115920">
    <property type="protein sequence ID" value="XCD15352.1"/>
    <property type="molecule type" value="Genomic_DNA"/>
</dbReference>
<keyword evidence="1" id="KW-0812">Transmembrane</keyword>
<dbReference type="AlphaFoldDB" id="A0AAU8BG86"/>
<keyword evidence="1" id="KW-1133">Transmembrane helix</keyword>
<dbReference type="RefSeq" id="WP_353496774.1">
    <property type="nucleotide sequence ID" value="NZ_CP115920.1"/>
</dbReference>
<keyword evidence="1" id="KW-0472">Membrane</keyword>
<feature type="transmembrane region" description="Helical" evidence="1">
    <location>
        <begin position="55"/>
        <end position="85"/>
    </location>
</feature>
<gene>
    <name evidence="2" type="ORF">PG915_12255</name>
</gene>
<proteinExistence type="predicted"/>
<reference evidence="2" key="1">
    <citation type="submission" date="2023-01" db="EMBL/GenBank/DDBJ databases">
        <title>Vibrio sp. CB1-14 genome sequencing.</title>
        <authorList>
            <person name="Otstavnykh N."/>
            <person name="Isaeva M."/>
            <person name="Meleshko D."/>
        </authorList>
    </citation>
    <scope>NUCLEOTIDE SEQUENCE</scope>
    <source>
        <strain evidence="2">CB1-14</strain>
    </source>
</reference>
<sequence length="105" mass="12061">MKYLAKNWQQRTIIIVLISLIFSGLMWTIEFSSWAESINNSAMMTESHSDEKSAPFIFMLVMSFVKLLVLTLVPFTVTYGLVALVNKVSKSQKRSAKTMHTQRNR</sequence>
<protein>
    <submittedName>
        <fullName evidence="2">Uncharacterized protein</fullName>
    </submittedName>
</protein>
<name>A0AAU8BG86_9VIBR</name>
<dbReference type="KEGG" id="vck:PG915_12255"/>
<accession>A0AAU8BG86</accession>
<evidence type="ECO:0000313" key="2">
    <source>
        <dbReference type="EMBL" id="XCD15352.1"/>
    </source>
</evidence>
<evidence type="ECO:0000256" key="1">
    <source>
        <dbReference type="SAM" id="Phobius"/>
    </source>
</evidence>
<feature type="transmembrane region" description="Helical" evidence="1">
    <location>
        <begin position="12"/>
        <end position="35"/>
    </location>
</feature>
<organism evidence="2">
    <name type="scientific">Vibrio chaetopteri</name>
    <dbReference type="NCBI Taxonomy" id="3016528"/>
    <lineage>
        <taxon>Bacteria</taxon>
        <taxon>Pseudomonadati</taxon>
        <taxon>Pseudomonadota</taxon>
        <taxon>Gammaproteobacteria</taxon>
        <taxon>Vibrionales</taxon>
        <taxon>Vibrionaceae</taxon>
        <taxon>Vibrio</taxon>
    </lineage>
</organism>